<comment type="caution">
    <text evidence="15">The sequence shown here is derived from an EMBL/GenBank/DDBJ whole genome shotgun (WGS) entry which is preliminary data.</text>
</comment>
<evidence type="ECO:0000256" key="6">
    <source>
        <dbReference type="ARBA" id="ARBA00022741"/>
    </source>
</evidence>
<evidence type="ECO:0000259" key="14">
    <source>
        <dbReference type="PROSITE" id="PS50862"/>
    </source>
</evidence>
<keyword evidence="7 13" id="KW-0862">Zinc</keyword>
<comment type="cofactor">
    <cofactor evidence="13">
        <name>Zn(2+)</name>
        <dbReference type="ChEBI" id="CHEBI:29105"/>
    </cofactor>
    <text evidence="13">Binds 1 zinc ion per subunit.</text>
</comment>
<organism evidence="15 16">
    <name type="scientific">Mordavella massiliensis</name>
    <dbReference type="NCBI Taxonomy" id="1871024"/>
    <lineage>
        <taxon>Bacteria</taxon>
        <taxon>Bacillati</taxon>
        <taxon>Bacillota</taxon>
        <taxon>Clostridia</taxon>
        <taxon>Eubacteriales</taxon>
        <taxon>Clostridiaceae</taxon>
        <taxon>Mordavella</taxon>
    </lineage>
</organism>
<dbReference type="GO" id="GO:0004829">
    <property type="term" value="F:threonine-tRNA ligase activity"/>
    <property type="evidence" value="ECO:0007669"/>
    <property type="project" value="UniProtKB-UniRule"/>
</dbReference>
<dbReference type="HAMAP" id="MF_00184">
    <property type="entry name" value="Thr_tRNA_synth"/>
    <property type="match status" value="1"/>
</dbReference>
<dbReference type="Gene3D" id="3.30.54.20">
    <property type="match status" value="1"/>
</dbReference>
<protein>
    <recommendedName>
        <fullName evidence="13">Threonine--tRNA ligase</fullName>
        <ecNumber evidence="13">6.1.1.3</ecNumber>
    </recommendedName>
    <alternativeName>
        <fullName evidence="13">Threonyl-tRNA synthetase</fullName>
        <shortName evidence="13">ThrRS</shortName>
    </alternativeName>
</protein>
<dbReference type="Gene3D" id="3.30.980.10">
    <property type="entry name" value="Threonyl-trna Synthetase, Chain A, domain 2"/>
    <property type="match status" value="1"/>
</dbReference>
<keyword evidence="5 13" id="KW-0479">Metal-binding</keyword>
<dbReference type="InterPro" id="IPR045864">
    <property type="entry name" value="aa-tRNA-synth_II/BPL/LPL"/>
</dbReference>
<dbReference type="InterPro" id="IPR033728">
    <property type="entry name" value="ThrRS_core"/>
</dbReference>
<dbReference type="FunFam" id="3.30.980.10:FF:000005">
    <property type="entry name" value="Threonyl-tRNA synthetase, mitochondrial"/>
    <property type="match status" value="1"/>
</dbReference>
<dbReference type="InterPro" id="IPR006195">
    <property type="entry name" value="aa-tRNA-synth_II"/>
</dbReference>
<feature type="binding site" evidence="13">
    <location>
        <position position="286"/>
    </location>
    <ligand>
        <name>Zn(2+)</name>
        <dbReference type="ChEBI" id="CHEBI:29105"/>
        <note>catalytic</note>
    </ligand>
</feature>
<dbReference type="PRINTS" id="PR01047">
    <property type="entry name" value="TRNASYNTHTHR"/>
</dbReference>
<evidence type="ECO:0000256" key="9">
    <source>
        <dbReference type="ARBA" id="ARBA00022884"/>
    </source>
</evidence>
<dbReference type="CDD" id="cd00771">
    <property type="entry name" value="ThrRS_core"/>
    <property type="match status" value="1"/>
</dbReference>
<reference evidence="15" key="2">
    <citation type="journal article" date="2021" name="Sci. Rep.">
        <title>The distribution of antibiotic resistance genes in chicken gut microbiota commensals.</title>
        <authorList>
            <person name="Juricova H."/>
            <person name="Matiasovicova J."/>
            <person name="Kubasova T."/>
            <person name="Cejkova D."/>
            <person name="Rychlik I."/>
        </authorList>
    </citation>
    <scope>NUCLEOTIDE SEQUENCE</scope>
    <source>
        <strain evidence="15">An582</strain>
    </source>
</reference>
<dbReference type="GO" id="GO:0005737">
    <property type="term" value="C:cytoplasm"/>
    <property type="evidence" value="ECO:0007669"/>
    <property type="project" value="UniProtKB-SubCell"/>
</dbReference>
<evidence type="ECO:0000256" key="10">
    <source>
        <dbReference type="ARBA" id="ARBA00022917"/>
    </source>
</evidence>
<feature type="domain" description="Aminoacyl-transfer RNA synthetases class-II family profile" evidence="14">
    <location>
        <begin position="220"/>
        <end position="485"/>
    </location>
</feature>
<keyword evidence="8 13" id="KW-0067">ATP-binding</keyword>
<evidence type="ECO:0000313" key="15">
    <source>
        <dbReference type="EMBL" id="MBM6947828.1"/>
    </source>
</evidence>
<keyword evidence="11 13" id="KW-0030">Aminoacyl-tRNA synthetase</keyword>
<keyword evidence="2 13" id="KW-0963">Cytoplasm</keyword>
<dbReference type="Pfam" id="PF07973">
    <property type="entry name" value="tRNA_SAD"/>
    <property type="match status" value="1"/>
</dbReference>
<dbReference type="SUPFAM" id="SSF52954">
    <property type="entry name" value="Class II aaRS ABD-related"/>
    <property type="match status" value="1"/>
</dbReference>
<evidence type="ECO:0000313" key="16">
    <source>
        <dbReference type="Proteomes" id="UP000705508"/>
    </source>
</evidence>
<dbReference type="InterPro" id="IPR004154">
    <property type="entry name" value="Anticodon-bd"/>
</dbReference>
<dbReference type="PANTHER" id="PTHR11451">
    <property type="entry name" value="THREONINE-TRNA LIGASE"/>
    <property type="match status" value="1"/>
</dbReference>
<comment type="catalytic activity">
    <reaction evidence="12 13">
        <text>tRNA(Thr) + L-threonine + ATP = L-threonyl-tRNA(Thr) + AMP + diphosphate + H(+)</text>
        <dbReference type="Rhea" id="RHEA:24624"/>
        <dbReference type="Rhea" id="RHEA-COMP:9670"/>
        <dbReference type="Rhea" id="RHEA-COMP:9704"/>
        <dbReference type="ChEBI" id="CHEBI:15378"/>
        <dbReference type="ChEBI" id="CHEBI:30616"/>
        <dbReference type="ChEBI" id="CHEBI:33019"/>
        <dbReference type="ChEBI" id="CHEBI:57926"/>
        <dbReference type="ChEBI" id="CHEBI:78442"/>
        <dbReference type="ChEBI" id="CHEBI:78534"/>
        <dbReference type="ChEBI" id="CHEBI:456215"/>
        <dbReference type="EC" id="6.1.1.3"/>
    </reaction>
</comment>
<dbReference type="InterPro" id="IPR002320">
    <property type="entry name" value="Thr-tRNA-ligase_IIa"/>
</dbReference>
<dbReference type="InterPro" id="IPR047246">
    <property type="entry name" value="ThrRS_anticodon"/>
</dbReference>
<proteinExistence type="inferred from homology"/>
<comment type="subcellular location">
    <subcellularLocation>
        <location evidence="13">Cytoplasm</location>
    </subcellularLocation>
</comment>
<evidence type="ECO:0000256" key="7">
    <source>
        <dbReference type="ARBA" id="ARBA00022833"/>
    </source>
</evidence>
<dbReference type="NCBIfam" id="TIGR00418">
    <property type="entry name" value="thrS"/>
    <property type="match status" value="1"/>
</dbReference>
<dbReference type="GO" id="GO:0005524">
    <property type="term" value="F:ATP binding"/>
    <property type="evidence" value="ECO:0007669"/>
    <property type="project" value="UniProtKB-UniRule"/>
</dbReference>
<dbReference type="InterPro" id="IPR036621">
    <property type="entry name" value="Anticodon-bd_dom_sf"/>
</dbReference>
<dbReference type="PANTHER" id="PTHR11451:SF44">
    <property type="entry name" value="THREONINE--TRNA LIGASE, CHLOROPLASTIC_MITOCHONDRIAL 2"/>
    <property type="match status" value="1"/>
</dbReference>
<dbReference type="GO" id="GO:0006435">
    <property type="term" value="P:threonyl-tRNA aminoacylation"/>
    <property type="evidence" value="ECO:0007669"/>
    <property type="project" value="UniProtKB-UniRule"/>
</dbReference>
<dbReference type="Gene3D" id="3.30.930.10">
    <property type="entry name" value="Bira Bifunctional Protein, Domain 2"/>
    <property type="match status" value="1"/>
</dbReference>
<dbReference type="GO" id="GO:0046872">
    <property type="term" value="F:metal ion binding"/>
    <property type="evidence" value="ECO:0007669"/>
    <property type="project" value="UniProtKB-KW"/>
</dbReference>
<evidence type="ECO:0000256" key="11">
    <source>
        <dbReference type="ARBA" id="ARBA00023146"/>
    </source>
</evidence>
<reference evidence="15" key="1">
    <citation type="submission" date="2020-08" db="EMBL/GenBank/DDBJ databases">
        <authorList>
            <person name="Cejkova D."/>
            <person name="Kubasova T."/>
            <person name="Jahodarova E."/>
            <person name="Rychlik I."/>
        </authorList>
    </citation>
    <scope>NUCLEOTIDE SEQUENCE</scope>
    <source>
        <strain evidence="15">An582</strain>
    </source>
</reference>
<dbReference type="GO" id="GO:0016740">
    <property type="term" value="F:transferase activity"/>
    <property type="evidence" value="ECO:0007669"/>
    <property type="project" value="UniProtKB-ARBA"/>
</dbReference>
<dbReference type="InterPro" id="IPR018163">
    <property type="entry name" value="Thr/Ala-tRNA-synth_IIc_edit"/>
</dbReference>
<evidence type="ECO:0000256" key="13">
    <source>
        <dbReference type="HAMAP-Rule" id="MF_00184"/>
    </source>
</evidence>
<dbReference type="AlphaFoldDB" id="A0A939BG08"/>
<keyword evidence="6 13" id="KW-0547">Nucleotide-binding</keyword>
<keyword evidence="9 13" id="KW-0694">RNA-binding</keyword>
<comment type="caution">
    <text evidence="13">Lacks conserved residue(s) required for the propagation of feature annotation.</text>
</comment>
<comment type="similarity">
    <text evidence="1 13">Belongs to the class-II aminoacyl-tRNA synthetase family.</text>
</comment>
<dbReference type="GO" id="GO:0140096">
    <property type="term" value="F:catalytic activity, acting on a protein"/>
    <property type="evidence" value="ECO:0007669"/>
    <property type="project" value="UniProtKB-ARBA"/>
</dbReference>
<dbReference type="FunFam" id="3.40.50.800:FF:000001">
    <property type="entry name" value="Threonine--tRNA ligase"/>
    <property type="match status" value="1"/>
</dbReference>
<name>A0A939BG08_9CLOT</name>
<dbReference type="SUPFAM" id="SSF55186">
    <property type="entry name" value="ThrRS/AlaRS common domain"/>
    <property type="match status" value="1"/>
</dbReference>
<dbReference type="FunFam" id="3.30.54.20:FF:000002">
    <property type="entry name" value="Threonine--tRNA ligase"/>
    <property type="match status" value="1"/>
</dbReference>
<feature type="binding site" evidence="13">
    <location>
        <position position="462"/>
    </location>
    <ligand>
        <name>Zn(2+)</name>
        <dbReference type="ChEBI" id="CHEBI:29105"/>
        <note>catalytic</note>
    </ligand>
</feature>
<evidence type="ECO:0000256" key="3">
    <source>
        <dbReference type="ARBA" id="ARBA00022555"/>
    </source>
</evidence>
<evidence type="ECO:0000256" key="12">
    <source>
        <dbReference type="ARBA" id="ARBA00049515"/>
    </source>
</evidence>
<dbReference type="CDD" id="cd00860">
    <property type="entry name" value="ThrRS_anticodon"/>
    <property type="match status" value="1"/>
</dbReference>
<dbReference type="Gene3D" id="3.40.50.800">
    <property type="entry name" value="Anticodon-binding domain"/>
    <property type="match status" value="1"/>
</dbReference>
<dbReference type="RefSeq" id="WP_204905879.1">
    <property type="nucleotide sequence ID" value="NZ_JACJKS010000004.1"/>
</dbReference>
<dbReference type="EC" id="6.1.1.3" evidence="13"/>
<evidence type="ECO:0000256" key="8">
    <source>
        <dbReference type="ARBA" id="ARBA00022840"/>
    </source>
</evidence>
<keyword evidence="10 13" id="KW-0648">Protein biosynthesis</keyword>
<gene>
    <name evidence="13 15" type="primary">thrS</name>
    <name evidence="15" type="ORF">H6A20_03990</name>
</gene>
<dbReference type="InterPro" id="IPR012947">
    <property type="entry name" value="tRNA_SAD"/>
</dbReference>
<dbReference type="GO" id="GO:0000049">
    <property type="term" value="F:tRNA binding"/>
    <property type="evidence" value="ECO:0007669"/>
    <property type="project" value="UniProtKB-KW"/>
</dbReference>
<dbReference type="Pfam" id="PF03129">
    <property type="entry name" value="HGTP_anticodon"/>
    <property type="match status" value="1"/>
</dbReference>
<keyword evidence="3 13" id="KW-0820">tRNA-binding</keyword>
<feature type="binding site" evidence="13">
    <location>
        <position position="337"/>
    </location>
    <ligand>
        <name>Zn(2+)</name>
        <dbReference type="ChEBI" id="CHEBI:29105"/>
        <note>catalytic</note>
    </ligand>
</feature>
<dbReference type="Proteomes" id="UP000705508">
    <property type="component" value="Unassembled WGS sequence"/>
</dbReference>
<keyword evidence="4 13" id="KW-0436">Ligase</keyword>
<evidence type="ECO:0000256" key="2">
    <source>
        <dbReference type="ARBA" id="ARBA00022490"/>
    </source>
</evidence>
<dbReference type="Pfam" id="PF00587">
    <property type="entry name" value="tRNA-synt_2b"/>
    <property type="match status" value="1"/>
</dbReference>
<comment type="subunit">
    <text evidence="13">Homodimer.</text>
</comment>
<evidence type="ECO:0000256" key="4">
    <source>
        <dbReference type="ARBA" id="ARBA00022598"/>
    </source>
</evidence>
<accession>A0A939BG08</accession>
<dbReference type="FunFam" id="3.30.930.10:FF:000002">
    <property type="entry name" value="Threonine--tRNA ligase"/>
    <property type="match status" value="1"/>
</dbReference>
<dbReference type="SMART" id="SM00863">
    <property type="entry name" value="tRNA_SAD"/>
    <property type="match status" value="1"/>
</dbReference>
<evidence type="ECO:0000256" key="5">
    <source>
        <dbReference type="ARBA" id="ARBA00022723"/>
    </source>
</evidence>
<evidence type="ECO:0000256" key="1">
    <source>
        <dbReference type="ARBA" id="ARBA00008226"/>
    </source>
</evidence>
<sequence>MKVSMRDGSVQDLTFADEVGQEAFRHTTSHILAQAVKRLWPDTKCAIGPAIKDGFYYDFEFSFPFTTEHLADVEKEMKKIVKEALPLERSAVSRDEALKLMEDRNEPYKVELIEELPEGEEISLYRQGEFVDLCAGPHVSNTSVVKAFKLQSVAGAYWHGDEHNQMLTRIYGTSFPKAAELEEHLAKIEEAKKRDHRKLGKELGLFAIMDEGPGFPFFLPKGMVLKNLLIDYWRKLHTREGYVEISTPIILSRHLWENSGHWDHYKDNMYTTVIDDEDYAVKPMNCPGGMLVYKVEPRSYKDLPMRVGELGLVHRHEKSGQLHGLMRVRCFTQDDAHIFMTEEQVQDEIKGVARLIDEVYSKFGFKYHVELSTRPEDSMGTDEEWEMATSALRGALESLGLDYVVNEGDGAFYGPKIDFHLEDSIGRTWQCGTIQLDFQMPQRFDLEYTGADGEKHRPIMIHRVAFGSIERFIGILIEHYAGKFPVWLSPVQVKVLPVSEKFADYAKKVAGELTEAGVRVETDDRSEKLGYKIRSAQMEKVPYMLIVGEKEMESGNVSVRRRDEGDIGSMGVEEFAKLVLEDK</sequence>
<dbReference type="InterPro" id="IPR002314">
    <property type="entry name" value="aa-tRNA-synt_IIb"/>
</dbReference>
<dbReference type="SUPFAM" id="SSF55681">
    <property type="entry name" value="Class II aaRS and biotin synthetases"/>
    <property type="match status" value="1"/>
</dbReference>
<dbReference type="EMBL" id="JACJKS010000004">
    <property type="protein sequence ID" value="MBM6947828.1"/>
    <property type="molecule type" value="Genomic_DNA"/>
</dbReference>
<dbReference type="PROSITE" id="PS50862">
    <property type="entry name" value="AA_TRNA_LIGASE_II"/>
    <property type="match status" value="1"/>
</dbReference>